<dbReference type="OrthoDB" id="543442at2759"/>
<evidence type="ECO:0000313" key="2">
    <source>
        <dbReference type="EMBL" id="CAA7059540.1"/>
    </source>
</evidence>
<dbReference type="AlphaFoldDB" id="A0A6D2LH22"/>
<gene>
    <name evidence="2" type="ORF">MERR_LOCUS46776</name>
</gene>
<protein>
    <recommendedName>
        <fullName evidence="4">Serine-threonine/tyrosine-protein kinase catalytic domain-containing protein</fullName>
    </recommendedName>
</protein>
<feature type="region of interest" description="Disordered" evidence="1">
    <location>
        <begin position="117"/>
        <end position="136"/>
    </location>
</feature>
<evidence type="ECO:0000313" key="3">
    <source>
        <dbReference type="Proteomes" id="UP000467841"/>
    </source>
</evidence>
<dbReference type="EMBL" id="CACVBM020001784">
    <property type="protein sequence ID" value="CAA7059540.1"/>
    <property type="molecule type" value="Genomic_DNA"/>
</dbReference>
<name>A0A6D2LH22_9BRAS</name>
<sequence length="136" mass="15415">MVLKLGLLCSHSDPNARPTMRQVLNYLNGDAKLPDLSPLDLRGNGMMMMGLHHKVSEIHFVILKILKMCKSVHSSPLSAFDPEILQGEASESGEEEDEDQKMIGRRWEEDLRSNRDFPEVELDAKRDELRDSIGRG</sequence>
<organism evidence="2 3">
    <name type="scientific">Microthlaspi erraticum</name>
    <dbReference type="NCBI Taxonomy" id="1685480"/>
    <lineage>
        <taxon>Eukaryota</taxon>
        <taxon>Viridiplantae</taxon>
        <taxon>Streptophyta</taxon>
        <taxon>Embryophyta</taxon>
        <taxon>Tracheophyta</taxon>
        <taxon>Spermatophyta</taxon>
        <taxon>Magnoliopsida</taxon>
        <taxon>eudicotyledons</taxon>
        <taxon>Gunneridae</taxon>
        <taxon>Pentapetalae</taxon>
        <taxon>rosids</taxon>
        <taxon>malvids</taxon>
        <taxon>Brassicales</taxon>
        <taxon>Brassicaceae</taxon>
        <taxon>Coluteocarpeae</taxon>
        <taxon>Microthlaspi</taxon>
    </lineage>
</organism>
<evidence type="ECO:0000256" key="1">
    <source>
        <dbReference type="SAM" id="MobiDB-lite"/>
    </source>
</evidence>
<comment type="caution">
    <text evidence="2">The sequence shown here is derived from an EMBL/GenBank/DDBJ whole genome shotgun (WGS) entry which is preliminary data.</text>
</comment>
<accession>A0A6D2LH22</accession>
<proteinExistence type="predicted"/>
<dbReference type="Proteomes" id="UP000467841">
    <property type="component" value="Unassembled WGS sequence"/>
</dbReference>
<keyword evidence="3" id="KW-1185">Reference proteome</keyword>
<feature type="region of interest" description="Disordered" evidence="1">
    <location>
        <begin position="80"/>
        <end position="107"/>
    </location>
</feature>
<reference evidence="2" key="1">
    <citation type="submission" date="2020-01" db="EMBL/GenBank/DDBJ databases">
        <authorList>
            <person name="Mishra B."/>
        </authorList>
    </citation>
    <scope>NUCLEOTIDE SEQUENCE [LARGE SCALE GENOMIC DNA]</scope>
</reference>
<evidence type="ECO:0008006" key="4">
    <source>
        <dbReference type="Google" id="ProtNLM"/>
    </source>
</evidence>